<dbReference type="PROSITE" id="PS00463">
    <property type="entry name" value="ZN2_CY6_FUNGAL_1"/>
    <property type="match status" value="1"/>
</dbReference>
<keyword evidence="3" id="KW-0862">Zinc</keyword>
<dbReference type="Pfam" id="PF00172">
    <property type="entry name" value="Zn_clus"/>
    <property type="match status" value="1"/>
</dbReference>
<feature type="domain" description="Zn(2)-C6 fungal-type" evidence="9">
    <location>
        <begin position="80"/>
        <end position="109"/>
    </location>
</feature>
<feature type="domain" description="C2H2-type" evidence="10">
    <location>
        <begin position="10"/>
        <end position="37"/>
    </location>
</feature>
<keyword evidence="12" id="KW-1185">Reference proteome</keyword>
<dbReference type="GO" id="GO:0000981">
    <property type="term" value="F:DNA-binding transcription factor activity, RNA polymerase II-specific"/>
    <property type="evidence" value="ECO:0007669"/>
    <property type="project" value="InterPro"/>
</dbReference>
<evidence type="ECO:0000256" key="6">
    <source>
        <dbReference type="ARBA" id="ARBA00023163"/>
    </source>
</evidence>
<keyword evidence="4" id="KW-0805">Transcription regulation</keyword>
<sequence length="758" mass="85222">MDAKSQHKQFQCSTCHRVYSRIDHLTRHMRTHVHEKPYKCDTCSRGFTRQDLLQRHLRAHRTTDGSEDALQAHRGRAMRACEACAAAKVRCDDVRPCGRCRRRRIPCEHSEGQAFTENPSMQLGNPSTGGVQVPNLQPDLIEDPGVADLPRGNNTNDFSLPIRPNLHNILDFSSNAYLPTFDEDGQSVPDLLGQTETLIEHRHIAHQDDKNSYDLLSPDQRQRVLSFLCSISGPDQASSIRRTFPPTEVLNTLIQRFFYNQQTSECAFVHGPTIYSTIHNPILLASIIADGATTTNAKPLQSLGSAMQAVISSETHRLIGEFPSHIQELQLLQSHLCMLELGFWSGSRHKKETAERMARSLYDVIRSAGIFRRSYGTPLAVEHWDTGSVLHTKWLQWIQQESLRRLAYRAFVFDAQASFSTLVNPSIRYSEMCTPLPCSADLWSALTAEEWKQRYLTISSYTPLRPLSAADLLRDPTALLESRRVYDMRLSLLVVLFSALAMVWETLQLLAQTSIRPDYSHLSLAVRHQEIRQLLSHVSDMITVLELSSCPVLVIMLNLVKMHLHIRIEEVQEFAAGDSPAETCCVLPLLRQWVLNPTSRQALWSAGQILRAARDFQPGTLRDFYAIAVYHTAVCFWAYTVISNSLPSVLEGHGLSSDNAFDLVSRRKDVPMFLDGLFIETTQAFLDHDQCQPGITTATESGMFTAGFVPISNAPATMKAVSDTLRRNHLSQTQDATLPLMVQNIISLMYVLGSSSSV</sequence>
<keyword evidence="2 8" id="KW-0863">Zinc-finger</keyword>
<dbReference type="EMBL" id="MSFO01000003">
    <property type="protein sequence ID" value="PLB49939.1"/>
    <property type="molecule type" value="Genomic_DNA"/>
</dbReference>
<keyword evidence="7" id="KW-0539">Nucleus</keyword>
<dbReference type="SUPFAM" id="SSF57667">
    <property type="entry name" value="beta-beta-alpha zinc fingers"/>
    <property type="match status" value="1"/>
</dbReference>
<dbReference type="GO" id="GO:0009893">
    <property type="term" value="P:positive regulation of metabolic process"/>
    <property type="evidence" value="ECO:0007669"/>
    <property type="project" value="UniProtKB-ARBA"/>
</dbReference>
<dbReference type="CDD" id="cd12148">
    <property type="entry name" value="fungal_TF_MHR"/>
    <property type="match status" value="1"/>
</dbReference>
<dbReference type="InterPro" id="IPR013087">
    <property type="entry name" value="Znf_C2H2_type"/>
</dbReference>
<evidence type="ECO:0000256" key="1">
    <source>
        <dbReference type="ARBA" id="ARBA00022723"/>
    </source>
</evidence>
<dbReference type="PROSITE" id="PS50048">
    <property type="entry name" value="ZN2_CY6_FUNGAL_2"/>
    <property type="match status" value="1"/>
</dbReference>
<dbReference type="GO" id="GO:0003677">
    <property type="term" value="F:DNA binding"/>
    <property type="evidence" value="ECO:0007669"/>
    <property type="project" value="UniProtKB-KW"/>
</dbReference>
<evidence type="ECO:0000256" key="2">
    <source>
        <dbReference type="ARBA" id="ARBA00022771"/>
    </source>
</evidence>
<organism evidence="11 12">
    <name type="scientific">Aspergillus steynii IBT 23096</name>
    <dbReference type="NCBI Taxonomy" id="1392250"/>
    <lineage>
        <taxon>Eukaryota</taxon>
        <taxon>Fungi</taxon>
        <taxon>Dikarya</taxon>
        <taxon>Ascomycota</taxon>
        <taxon>Pezizomycotina</taxon>
        <taxon>Eurotiomycetes</taxon>
        <taxon>Eurotiomycetidae</taxon>
        <taxon>Eurotiales</taxon>
        <taxon>Aspergillaceae</taxon>
        <taxon>Aspergillus</taxon>
        <taxon>Aspergillus subgen. Circumdati</taxon>
    </lineage>
</organism>
<dbReference type="InterPro" id="IPR007219">
    <property type="entry name" value="XnlR_reg_dom"/>
</dbReference>
<evidence type="ECO:0000256" key="8">
    <source>
        <dbReference type="PROSITE-ProRule" id="PRU00042"/>
    </source>
</evidence>
<dbReference type="FunFam" id="3.30.160.60:FF:002343">
    <property type="entry name" value="Zinc finger protein 33A"/>
    <property type="match status" value="1"/>
</dbReference>
<evidence type="ECO:0000256" key="3">
    <source>
        <dbReference type="ARBA" id="ARBA00022833"/>
    </source>
</evidence>
<evidence type="ECO:0000256" key="5">
    <source>
        <dbReference type="ARBA" id="ARBA00023125"/>
    </source>
</evidence>
<reference evidence="11 12" key="1">
    <citation type="submission" date="2016-12" db="EMBL/GenBank/DDBJ databases">
        <title>The genomes of Aspergillus section Nigri reveals drivers in fungal speciation.</title>
        <authorList>
            <consortium name="DOE Joint Genome Institute"/>
            <person name="Vesth T.C."/>
            <person name="Nybo J."/>
            <person name="Theobald S."/>
            <person name="Brandl J."/>
            <person name="Frisvad J.C."/>
            <person name="Nielsen K.F."/>
            <person name="Lyhne E.K."/>
            <person name="Kogle M.E."/>
            <person name="Kuo A."/>
            <person name="Riley R."/>
            <person name="Clum A."/>
            <person name="Nolan M."/>
            <person name="Lipzen A."/>
            <person name="Salamov A."/>
            <person name="Henrissat B."/>
            <person name="Wiebenga A."/>
            <person name="De Vries R.P."/>
            <person name="Grigoriev I.V."/>
            <person name="Mortensen U.H."/>
            <person name="Andersen M.R."/>
            <person name="Baker S.E."/>
        </authorList>
    </citation>
    <scope>NUCLEOTIDE SEQUENCE [LARGE SCALE GENOMIC DNA]</scope>
    <source>
        <strain evidence="11 12">IBT 23096</strain>
    </source>
</reference>
<evidence type="ECO:0000313" key="11">
    <source>
        <dbReference type="EMBL" id="PLB49939.1"/>
    </source>
</evidence>
<dbReference type="Pfam" id="PF00096">
    <property type="entry name" value="zf-C2H2"/>
    <property type="match status" value="2"/>
</dbReference>
<dbReference type="Gene3D" id="4.10.240.10">
    <property type="entry name" value="Zn(2)-C6 fungal-type DNA-binding domain"/>
    <property type="match status" value="1"/>
</dbReference>
<dbReference type="PROSITE" id="PS50157">
    <property type="entry name" value="ZINC_FINGER_C2H2_2"/>
    <property type="match status" value="2"/>
</dbReference>
<comment type="caution">
    <text evidence="11">The sequence shown here is derived from an EMBL/GenBank/DDBJ whole genome shotgun (WGS) entry which is preliminary data.</text>
</comment>
<dbReference type="PANTHER" id="PTHR47660">
    <property type="entry name" value="TRANSCRIPTION FACTOR WITH C2H2 AND ZN(2)-CYS(6) DNA BINDING DOMAIN (EUROFUNG)-RELATED-RELATED"/>
    <property type="match status" value="1"/>
</dbReference>
<dbReference type="AlphaFoldDB" id="A0A2I2GAN3"/>
<proteinExistence type="predicted"/>
<dbReference type="PANTHER" id="PTHR47660:SF2">
    <property type="entry name" value="TRANSCRIPTION FACTOR WITH C2H2 AND ZN(2)-CYS(6) DNA BINDING DOMAIN (EUROFUNG)"/>
    <property type="match status" value="1"/>
</dbReference>
<dbReference type="GeneID" id="36560749"/>
<keyword evidence="6" id="KW-0804">Transcription</keyword>
<dbReference type="PROSITE" id="PS00028">
    <property type="entry name" value="ZINC_FINGER_C2H2_1"/>
    <property type="match status" value="2"/>
</dbReference>
<keyword evidence="1" id="KW-0479">Metal-binding</keyword>
<dbReference type="OrthoDB" id="40579at2759"/>
<evidence type="ECO:0000259" key="10">
    <source>
        <dbReference type="PROSITE" id="PS50157"/>
    </source>
</evidence>
<keyword evidence="5" id="KW-0238">DNA-binding</keyword>
<dbReference type="GO" id="GO:0008270">
    <property type="term" value="F:zinc ion binding"/>
    <property type="evidence" value="ECO:0007669"/>
    <property type="project" value="UniProtKB-KW"/>
</dbReference>
<dbReference type="SMART" id="SM00066">
    <property type="entry name" value="GAL4"/>
    <property type="match status" value="1"/>
</dbReference>
<dbReference type="InterPro" id="IPR036236">
    <property type="entry name" value="Znf_C2H2_sf"/>
</dbReference>
<evidence type="ECO:0000313" key="12">
    <source>
        <dbReference type="Proteomes" id="UP000234275"/>
    </source>
</evidence>
<dbReference type="GO" id="GO:0006351">
    <property type="term" value="P:DNA-templated transcription"/>
    <property type="evidence" value="ECO:0007669"/>
    <property type="project" value="InterPro"/>
</dbReference>
<dbReference type="Proteomes" id="UP000234275">
    <property type="component" value="Unassembled WGS sequence"/>
</dbReference>
<name>A0A2I2GAN3_9EURO</name>
<gene>
    <name evidence="11" type="ORF">P170DRAFT_473517</name>
</gene>
<evidence type="ECO:0000256" key="4">
    <source>
        <dbReference type="ARBA" id="ARBA00023015"/>
    </source>
</evidence>
<dbReference type="VEuPathDB" id="FungiDB:P170DRAFT_473517"/>
<dbReference type="Pfam" id="PF04082">
    <property type="entry name" value="Fungal_trans"/>
    <property type="match status" value="1"/>
</dbReference>
<evidence type="ECO:0000259" key="9">
    <source>
        <dbReference type="PROSITE" id="PS50048"/>
    </source>
</evidence>
<dbReference type="Gene3D" id="3.30.160.60">
    <property type="entry name" value="Classic Zinc Finger"/>
    <property type="match status" value="2"/>
</dbReference>
<accession>A0A2I2GAN3</accession>
<dbReference type="RefSeq" id="XP_024705241.1">
    <property type="nucleotide sequence ID" value="XM_024853051.1"/>
</dbReference>
<protein>
    <submittedName>
        <fullName evidence="11">Uncharacterized protein</fullName>
    </submittedName>
</protein>
<dbReference type="InterPro" id="IPR001138">
    <property type="entry name" value="Zn2Cys6_DnaBD"/>
</dbReference>
<feature type="domain" description="C2H2-type" evidence="10">
    <location>
        <begin position="38"/>
        <end position="65"/>
    </location>
</feature>
<dbReference type="InterPro" id="IPR036864">
    <property type="entry name" value="Zn2-C6_fun-type_DNA-bd_sf"/>
</dbReference>
<dbReference type="STRING" id="1392250.A0A2I2GAN3"/>
<dbReference type="SMART" id="SM00355">
    <property type="entry name" value="ZnF_C2H2"/>
    <property type="match status" value="2"/>
</dbReference>
<dbReference type="SUPFAM" id="SSF57701">
    <property type="entry name" value="Zn2/Cys6 DNA-binding domain"/>
    <property type="match status" value="1"/>
</dbReference>
<evidence type="ECO:0000256" key="7">
    <source>
        <dbReference type="ARBA" id="ARBA00023242"/>
    </source>
</evidence>